<protein>
    <submittedName>
        <fullName evidence="1">Uncharacterized protein</fullName>
    </submittedName>
</protein>
<sequence length="112" mass="12521">MQNEVEPSHSYSGEDIQYLTREHFGEDDTFLPAQVDNECQPSLTTKNTISSVEEKTSNVNLIAQSKNTFDKVCSKSSSEFNSCSSEQNSDYEAELCSQSECEERPTPKQVAP</sequence>
<accession>A0AAV2HKJ6</accession>
<keyword evidence="2" id="KW-1185">Reference proteome</keyword>
<name>A0AAV2HKJ6_LYMST</name>
<comment type="caution">
    <text evidence="1">The sequence shown here is derived from an EMBL/GenBank/DDBJ whole genome shotgun (WGS) entry which is preliminary data.</text>
</comment>
<reference evidence="1 2" key="1">
    <citation type="submission" date="2024-04" db="EMBL/GenBank/DDBJ databases">
        <authorList>
            <consortium name="Genoscope - CEA"/>
            <person name="William W."/>
        </authorList>
    </citation>
    <scope>NUCLEOTIDE SEQUENCE [LARGE SCALE GENOMIC DNA]</scope>
</reference>
<dbReference type="Proteomes" id="UP001497497">
    <property type="component" value="Unassembled WGS sequence"/>
</dbReference>
<gene>
    <name evidence="1" type="ORF">GSLYS_00008501001</name>
</gene>
<proteinExistence type="predicted"/>
<evidence type="ECO:0000313" key="1">
    <source>
        <dbReference type="EMBL" id="CAL1534541.1"/>
    </source>
</evidence>
<dbReference type="AlphaFoldDB" id="A0AAV2HKJ6"/>
<dbReference type="EMBL" id="CAXITT010000175">
    <property type="protein sequence ID" value="CAL1534541.1"/>
    <property type="molecule type" value="Genomic_DNA"/>
</dbReference>
<evidence type="ECO:0000313" key="2">
    <source>
        <dbReference type="Proteomes" id="UP001497497"/>
    </source>
</evidence>
<feature type="non-terminal residue" evidence="1">
    <location>
        <position position="112"/>
    </location>
</feature>
<organism evidence="1 2">
    <name type="scientific">Lymnaea stagnalis</name>
    <name type="common">Great pond snail</name>
    <name type="synonym">Helix stagnalis</name>
    <dbReference type="NCBI Taxonomy" id="6523"/>
    <lineage>
        <taxon>Eukaryota</taxon>
        <taxon>Metazoa</taxon>
        <taxon>Spiralia</taxon>
        <taxon>Lophotrochozoa</taxon>
        <taxon>Mollusca</taxon>
        <taxon>Gastropoda</taxon>
        <taxon>Heterobranchia</taxon>
        <taxon>Euthyneura</taxon>
        <taxon>Panpulmonata</taxon>
        <taxon>Hygrophila</taxon>
        <taxon>Lymnaeoidea</taxon>
        <taxon>Lymnaeidae</taxon>
        <taxon>Lymnaea</taxon>
    </lineage>
</organism>